<keyword evidence="2" id="KW-1185">Reference proteome</keyword>
<proteinExistence type="predicted"/>
<organism evidence="1 2">
    <name type="scientific">Persea americana</name>
    <name type="common">Avocado</name>
    <dbReference type="NCBI Taxonomy" id="3435"/>
    <lineage>
        <taxon>Eukaryota</taxon>
        <taxon>Viridiplantae</taxon>
        <taxon>Streptophyta</taxon>
        <taxon>Embryophyta</taxon>
        <taxon>Tracheophyta</taxon>
        <taxon>Spermatophyta</taxon>
        <taxon>Magnoliopsida</taxon>
        <taxon>Magnoliidae</taxon>
        <taxon>Laurales</taxon>
        <taxon>Lauraceae</taxon>
        <taxon>Persea</taxon>
    </lineage>
</organism>
<gene>
    <name evidence="1" type="ORF">MRB53_007757</name>
</gene>
<evidence type="ECO:0000313" key="2">
    <source>
        <dbReference type="Proteomes" id="UP001234297"/>
    </source>
</evidence>
<dbReference type="Proteomes" id="UP001234297">
    <property type="component" value="Chromosome 2"/>
</dbReference>
<comment type="caution">
    <text evidence="1">The sequence shown here is derived from an EMBL/GenBank/DDBJ whole genome shotgun (WGS) entry which is preliminary data.</text>
</comment>
<protein>
    <submittedName>
        <fullName evidence="1">Uncharacterized protein</fullName>
    </submittedName>
</protein>
<sequence length="179" mass="19833">MEATNMKTNPVEDDEEYVLLDLNGVCSHVDIPANAPYDLSGLDTQNPILVIDNKLKLIGEYQETIGTCFVFSESVDGAPVLHEEMRPSEANIEKPTADANQASPRQVKPIAHLHKILKFRREWPAPNKVAVWYRFSSINSFSTGSGIGVSIIGRSSVTEITTVKGKMLPPPNLYWQLLP</sequence>
<evidence type="ECO:0000313" key="1">
    <source>
        <dbReference type="EMBL" id="KAJ8646009.1"/>
    </source>
</evidence>
<accession>A0ACC2MK44</accession>
<dbReference type="EMBL" id="CM056810">
    <property type="protein sequence ID" value="KAJ8646009.1"/>
    <property type="molecule type" value="Genomic_DNA"/>
</dbReference>
<name>A0ACC2MK44_PERAE</name>
<reference evidence="1 2" key="1">
    <citation type="journal article" date="2022" name="Hortic Res">
        <title>A haplotype resolved chromosomal level avocado genome allows analysis of novel avocado genes.</title>
        <authorList>
            <person name="Nath O."/>
            <person name="Fletcher S.J."/>
            <person name="Hayward A."/>
            <person name="Shaw L.M."/>
            <person name="Masouleh A.K."/>
            <person name="Furtado A."/>
            <person name="Henry R.J."/>
            <person name="Mitter N."/>
        </authorList>
    </citation>
    <scope>NUCLEOTIDE SEQUENCE [LARGE SCALE GENOMIC DNA]</scope>
    <source>
        <strain evidence="2">cv. Hass</strain>
    </source>
</reference>